<dbReference type="EMBL" id="OGTP01000004">
    <property type="protein sequence ID" value="SPB14565.1"/>
    <property type="molecule type" value="Genomic_DNA"/>
</dbReference>
<sequence>MAVPVKNKHAARSGRQSGRAARRMMALAGVAGALALSGCGSSPPKDPLADVVWSYATDSVLFEIAADPGLNQFDGQSHTLLLGIYETADAQAFRNLAADPNALAETMATGKVPPTFAQFSRYVVTPGQHSYLILDRAQNTRSIGLVAGYAQFAPANAARQFEVPVVTKTTGFIFRTHTKLPGPLVVRLNLGAQGILNAEVQPGSLDAATLARAQQLEGGGKEVRLGGSPAAASDAGATTGTVGAASTQDTPLRRVSN</sequence>
<name>A0A2U3I362_9BURK</name>
<dbReference type="Pfam" id="PF12790">
    <property type="entry name" value="T6SS-SciN"/>
    <property type="match status" value="1"/>
</dbReference>
<dbReference type="RefSeq" id="WP_106854255.1">
    <property type="nucleotide sequence ID" value="NZ_OGTP01000004.1"/>
</dbReference>
<dbReference type="OrthoDB" id="8856911at2"/>
<organism evidence="2 3">
    <name type="scientific">Caballeronia novacaledonica</name>
    <dbReference type="NCBI Taxonomy" id="1544861"/>
    <lineage>
        <taxon>Bacteria</taxon>
        <taxon>Pseudomonadati</taxon>
        <taxon>Pseudomonadota</taxon>
        <taxon>Betaproteobacteria</taxon>
        <taxon>Burkholderiales</taxon>
        <taxon>Burkholderiaceae</taxon>
        <taxon>Caballeronia</taxon>
    </lineage>
</organism>
<gene>
    <name evidence="2" type="ORF">NOV72_01807</name>
</gene>
<feature type="compositionally biased region" description="Low complexity" evidence="1">
    <location>
        <begin position="226"/>
        <end position="247"/>
    </location>
</feature>
<evidence type="ECO:0000313" key="3">
    <source>
        <dbReference type="Proteomes" id="UP000238169"/>
    </source>
</evidence>
<feature type="region of interest" description="Disordered" evidence="1">
    <location>
        <begin position="220"/>
        <end position="257"/>
    </location>
</feature>
<dbReference type="Gene3D" id="2.60.40.4150">
    <property type="entry name" value="Type VI secretion system, lipoprotein SciN"/>
    <property type="match status" value="1"/>
</dbReference>
<dbReference type="InterPro" id="IPR038706">
    <property type="entry name" value="Type_VI_SciN-like_sf"/>
</dbReference>
<dbReference type="AlphaFoldDB" id="A0A2U3I362"/>
<dbReference type="InterPro" id="IPR017734">
    <property type="entry name" value="T6SS_SciN"/>
</dbReference>
<keyword evidence="3" id="KW-1185">Reference proteome</keyword>
<reference evidence="3" key="1">
    <citation type="submission" date="2018-01" db="EMBL/GenBank/DDBJ databases">
        <authorList>
            <person name="Peeters C."/>
        </authorList>
    </citation>
    <scope>NUCLEOTIDE SEQUENCE [LARGE SCALE GENOMIC DNA]</scope>
</reference>
<accession>A0A2U3I362</accession>
<dbReference type="NCBIfam" id="TIGR03352">
    <property type="entry name" value="VI_chp_3"/>
    <property type="match status" value="1"/>
</dbReference>
<proteinExistence type="predicted"/>
<dbReference type="Proteomes" id="UP000238169">
    <property type="component" value="Unassembled WGS sequence"/>
</dbReference>
<evidence type="ECO:0000313" key="2">
    <source>
        <dbReference type="EMBL" id="SPB14565.1"/>
    </source>
</evidence>
<evidence type="ECO:0008006" key="4">
    <source>
        <dbReference type="Google" id="ProtNLM"/>
    </source>
</evidence>
<protein>
    <recommendedName>
        <fullName evidence="4">Type VI secretion lipoprotein</fullName>
    </recommendedName>
</protein>
<evidence type="ECO:0000256" key="1">
    <source>
        <dbReference type="SAM" id="MobiDB-lite"/>
    </source>
</evidence>